<feature type="non-terminal residue" evidence="1">
    <location>
        <position position="1"/>
    </location>
</feature>
<accession>A0A6J4PIN3</accession>
<evidence type="ECO:0000313" key="1">
    <source>
        <dbReference type="EMBL" id="CAA9412089.1"/>
    </source>
</evidence>
<gene>
    <name evidence="1" type="ORF">AVDCRST_MAG01-01-1677</name>
</gene>
<protein>
    <submittedName>
        <fullName evidence="1">Uncharacterized protein</fullName>
    </submittedName>
</protein>
<sequence>GSRRSRSPATPARHSRAGREVLRVSGRSFAGLVLPRRFGGLDADV</sequence>
<proteinExistence type="predicted"/>
<organism evidence="1">
    <name type="scientific">uncultured Rubrobacteraceae bacterium</name>
    <dbReference type="NCBI Taxonomy" id="349277"/>
    <lineage>
        <taxon>Bacteria</taxon>
        <taxon>Bacillati</taxon>
        <taxon>Actinomycetota</taxon>
        <taxon>Rubrobacteria</taxon>
        <taxon>Rubrobacterales</taxon>
        <taxon>Rubrobacteraceae</taxon>
        <taxon>environmental samples</taxon>
    </lineage>
</organism>
<name>A0A6J4PIN3_9ACTN</name>
<dbReference type="EMBL" id="CADCUW010000250">
    <property type="protein sequence ID" value="CAA9412089.1"/>
    <property type="molecule type" value="Genomic_DNA"/>
</dbReference>
<dbReference type="AlphaFoldDB" id="A0A6J4PIN3"/>
<reference evidence="1" key="1">
    <citation type="submission" date="2020-02" db="EMBL/GenBank/DDBJ databases">
        <authorList>
            <person name="Meier V. D."/>
        </authorList>
    </citation>
    <scope>NUCLEOTIDE SEQUENCE</scope>
    <source>
        <strain evidence="1">AVDCRST_MAG01</strain>
    </source>
</reference>
<feature type="non-terminal residue" evidence="1">
    <location>
        <position position="45"/>
    </location>
</feature>